<accession>A0ABV7BUB9</accession>
<keyword evidence="4" id="KW-1185">Reference proteome</keyword>
<evidence type="ECO:0000313" key="4">
    <source>
        <dbReference type="Proteomes" id="UP001595420"/>
    </source>
</evidence>
<reference evidence="4" key="1">
    <citation type="journal article" date="2019" name="Int. J. Syst. Evol. Microbiol.">
        <title>The Global Catalogue of Microorganisms (GCM) 10K type strain sequencing project: providing services to taxonomists for standard genome sequencing and annotation.</title>
        <authorList>
            <consortium name="The Broad Institute Genomics Platform"/>
            <consortium name="The Broad Institute Genome Sequencing Center for Infectious Disease"/>
            <person name="Wu L."/>
            <person name="Ma J."/>
        </authorList>
    </citation>
    <scope>NUCLEOTIDE SEQUENCE [LARGE SCALE GENOMIC DNA]</scope>
    <source>
        <strain evidence="4">CGMCC 1.16855</strain>
    </source>
</reference>
<sequence>MPSLQMAADQVEPVPFVIPGATGGTFRIQVLNEDTTRGVVTTIVHIPAGGHIPAHRHQAGAEMHFLLEGDLREAGQEVAHGTCLTHAAGVVHGPHESRGGARLLTVQSWQSHNGDFDFEPAEESGSAPAGSTPPQGEGETRPVDQKAQQEARQEAAEPEHRGYS</sequence>
<comment type="caution">
    <text evidence="3">The sequence shown here is derived from an EMBL/GenBank/DDBJ whole genome shotgun (WGS) entry which is preliminary data.</text>
</comment>
<dbReference type="EMBL" id="JBHRSB010000004">
    <property type="protein sequence ID" value="MFC3001331.1"/>
    <property type="molecule type" value="Genomic_DNA"/>
</dbReference>
<organism evidence="3 4">
    <name type="scientific">Falsiroseomonas tokyonensis</name>
    <dbReference type="NCBI Taxonomy" id="430521"/>
    <lineage>
        <taxon>Bacteria</taxon>
        <taxon>Pseudomonadati</taxon>
        <taxon>Pseudomonadota</taxon>
        <taxon>Alphaproteobacteria</taxon>
        <taxon>Acetobacterales</taxon>
        <taxon>Roseomonadaceae</taxon>
        <taxon>Falsiroseomonas</taxon>
    </lineage>
</organism>
<evidence type="ECO:0000256" key="1">
    <source>
        <dbReference type="SAM" id="MobiDB-lite"/>
    </source>
</evidence>
<evidence type="ECO:0000313" key="3">
    <source>
        <dbReference type="EMBL" id="MFC3001331.1"/>
    </source>
</evidence>
<gene>
    <name evidence="3" type="ORF">ACFOD3_15600</name>
</gene>
<feature type="compositionally biased region" description="Basic and acidic residues" evidence="1">
    <location>
        <begin position="138"/>
        <end position="164"/>
    </location>
</feature>
<name>A0ABV7BUB9_9PROT</name>
<feature type="region of interest" description="Disordered" evidence="1">
    <location>
        <begin position="112"/>
        <end position="164"/>
    </location>
</feature>
<dbReference type="Pfam" id="PF12973">
    <property type="entry name" value="Cupin_7"/>
    <property type="match status" value="1"/>
</dbReference>
<dbReference type="Proteomes" id="UP001595420">
    <property type="component" value="Unassembled WGS sequence"/>
</dbReference>
<evidence type="ECO:0000259" key="2">
    <source>
        <dbReference type="Pfam" id="PF12973"/>
    </source>
</evidence>
<feature type="domain" description="ChrR-like cupin" evidence="2">
    <location>
        <begin position="22"/>
        <end position="109"/>
    </location>
</feature>
<proteinExistence type="predicted"/>
<dbReference type="RefSeq" id="WP_216837400.1">
    <property type="nucleotide sequence ID" value="NZ_JAFNJS010000004.1"/>
</dbReference>
<protein>
    <submittedName>
        <fullName evidence="3">Cupin domain-containing protein</fullName>
    </submittedName>
</protein>
<dbReference type="InterPro" id="IPR025979">
    <property type="entry name" value="ChrR-like_cupin_dom"/>
</dbReference>